<dbReference type="EMBL" id="NDXJ01000005">
    <property type="protein sequence ID" value="OSP89576.1"/>
    <property type="molecule type" value="Genomic_DNA"/>
</dbReference>
<protein>
    <submittedName>
        <fullName evidence="2">Uncharacterized protein</fullName>
    </submittedName>
</protein>
<dbReference type="Proteomes" id="UP000193588">
    <property type="component" value="Unassembled WGS sequence"/>
</dbReference>
<dbReference type="RefSeq" id="WP_085637851.1">
    <property type="nucleotide sequence ID" value="NZ_JARXOD010000001.1"/>
</dbReference>
<comment type="caution">
    <text evidence="2">The sequence shown here is derived from an EMBL/GenBank/DDBJ whole genome shotgun (WGS) entry which is preliminary data.</text>
</comment>
<reference evidence="2 3" key="1">
    <citation type="submission" date="2017-04" db="EMBL/GenBank/DDBJ databases">
        <title>The genome sequence of Weissella cibaria isolated from wild Drosophila.</title>
        <authorList>
            <person name="Ricks N.J."/>
            <person name="Carroll C."/>
            <person name="Walters A."/>
            <person name="Newell P.D."/>
            <person name="Chaston J.M."/>
        </authorList>
    </citation>
    <scope>NUCLEOTIDE SEQUENCE [LARGE SCALE GENOMIC DNA]</scope>
    <source>
        <strain evidence="2 3">DmW_103</strain>
    </source>
</reference>
<feature type="coiled-coil region" evidence="1">
    <location>
        <begin position="6"/>
        <end position="33"/>
    </location>
</feature>
<evidence type="ECO:0000313" key="3">
    <source>
        <dbReference type="Proteomes" id="UP000193588"/>
    </source>
</evidence>
<proteinExistence type="predicted"/>
<organism evidence="2 3">
    <name type="scientific">Weissella cibaria</name>
    <dbReference type="NCBI Taxonomy" id="137591"/>
    <lineage>
        <taxon>Bacteria</taxon>
        <taxon>Bacillati</taxon>
        <taxon>Bacillota</taxon>
        <taxon>Bacilli</taxon>
        <taxon>Lactobacillales</taxon>
        <taxon>Lactobacillaceae</taxon>
        <taxon>Weissella</taxon>
    </lineage>
</organism>
<evidence type="ECO:0000256" key="1">
    <source>
        <dbReference type="SAM" id="Coils"/>
    </source>
</evidence>
<accession>A0A1X4JLC8</accession>
<name>A0A1X4JLC8_9LACO</name>
<dbReference type="AlphaFoldDB" id="A0A1X4JLC8"/>
<gene>
    <name evidence="2" type="ORF">B9D04_03385</name>
</gene>
<keyword evidence="1" id="KW-0175">Coiled coil</keyword>
<sequence>MNNSDLQGLKDSVSDVSKQIEILQNRVAGLKKVISVIDGNSSEVEMLFTSLPEAVKANPDQTVFLLLGADYVKREQIVKESFTGQNIDQKNSSEFGDQFLEAIRGGAETKFLWNGKIHSYDVFQIDNVEDFTTRPHIAEEVVNRVRARSRLGKITILSGNAFAGQRTYAPKMLELINNATTINLK</sequence>
<evidence type="ECO:0000313" key="2">
    <source>
        <dbReference type="EMBL" id="OSP89576.1"/>
    </source>
</evidence>